<dbReference type="AlphaFoldDB" id="A0A8S9V0Y6"/>
<organism evidence="1 2">
    <name type="scientific">Phytophthora infestans</name>
    <name type="common">Potato late blight agent</name>
    <name type="synonym">Botrytis infestans</name>
    <dbReference type="NCBI Taxonomy" id="4787"/>
    <lineage>
        <taxon>Eukaryota</taxon>
        <taxon>Sar</taxon>
        <taxon>Stramenopiles</taxon>
        <taxon>Oomycota</taxon>
        <taxon>Peronosporomycetes</taxon>
        <taxon>Peronosporales</taxon>
        <taxon>Peronosporaceae</taxon>
        <taxon>Phytophthora</taxon>
    </lineage>
</organism>
<evidence type="ECO:0000313" key="1">
    <source>
        <dbReference type="EMBL" id="KAF4146471.1"/>
    </source>
</evidence>
<comment type="caution">
    <text evidence="1">The sequence shown here is derived from an EMBL/GenBank/DDBJ whole genome shotgun (WGS) entry which is preliminary data.</text>
</comment>
<feature type="non-terminal residue" evidence="1">
    <location>
        <position position="1"/>
    </location>
</feature>
<dbReference type="EMBL" id="JAACNO010000608">
    <property type="protein sequence ID" value="KAF4146471.1"/>
    <property type="molecule type" value="Genomic_DNA"/>
</dbReference>
<dbReference type="Proteomes" id="UP000704712">
    <property type="component" value="Unassembled WGS sequence"/>
</dbReference>
<proteinExistence type="predicted"/>
<name>A0A8S9V0Y6_PHYIN</name>
<reference evidence="1" key="1">
    <citation type="submission" date="2020-03" db="EMBL/GenBank/DDBJ databases">
        <title>Hybrid Assembly of Korean Phytophthora infestans isolates.</title>
        <authorList>
            <person name="Prokchorchik M."/>
            <person name="Lee Y."/>
            <person name="Seo J."/>
            <person name="Cho J.-H."/>
            <person name="Park Y.-E."/>
            <person name="Jang D.-C."/>
            <person name="Im J.-S."/>
            <person name="Choi J.-G."/>
            <person name="Park H.-J."/>
            <person name="Lee G.-B."/>
            <person name="Lee Y.-G."/>
            <person name="Hong S.-Y."/>
            <person name="Cho K."/>
            <person name="Sohn K.H."/>
        </authorList>
    </citation>
    <scope>NUCLEOTIDE SEQUENCE</scope>
    <source>
        <strain evidence="1">KR_2_A2</strain>
    </source>
</reference>
<gene>
    <name evidence="1" type="ORF">GN958_ATG04336</name>
</gene>
<evidence type="ECO:0000313" key="2">
    <source>
        <dbReference type="Proteomes" id="UP000704712"/>
    </source>
</evidence>
<protein>
    <submittedName>
        <fullName evidence="1">Uncharacterized protein</fullName>
    </submittedName>
</protein>
<accession>A0A8S9V0Y6</accession>
<sequence>HQSQYCIQTNHVIGRFCSHRFNLGGTKYLDEREQLLQQVYSLMLQKRQQNNAHNSLISLPCAKKRAGQSDKADSGSIWECCRGPGAINYRPQPLVGS</sequence>